<dbReference type="OrthoDB" id="2082332at2"/>
<dbReference type="Proteomes" id="UP000003280">
    <property type="component" value="Unassembled WGS sequence"/>
</dbReference>
<reference evidence="1 2" key="1">
    <citation type="submission" date="2010-07" db="EMBL/GenBank/DDBJ databases">
        <authorList>
            <person name="Muzny D."/>
            <person name="Qin X."/>
            <person name="Deng J."/>
            <person name="Jiang H."/>
            <person name="Liu Y."/>
            <person name="Qu J."/>
            <person name="Song X.-Z."/>
            <person name="Zhang L."/>
            <person name="Thornton R."/>
            <person name="Coyle M."/>
            <person name="Francisco L."/>
            <person name="Jackson L."/>
            <person name="Javaid M."/>
            <person name="Korchina V."/>
            <person name="Kovar C."/>
            <person name="Mata R."/>
            <person name="Mathew T."/>
            <person name="Ngo R."/>
            <person name="Nguyen L."/>
            <person name="Nguyen N."/>
            <person name="Okwuonu G."/>
            <person name="Ongeri F."/>
            <person name="Pham C."/>
            <person name="Simmons D."/>
            <person name="Wilczek-Boney K."/>
            <person name="Hale W."/>
            <person name="Jakkamsetti A."/>
            <person name="Pham P."/>
            <person name="Ruth R."/>
            <person name="San Lucas F."/>
            <person name="Warren J."/>
            <person name="Zhang J."/>
            <person name="Zhao Z."/>
            <person name="Zhou C."/>
            <person name="Zhu D."/>
            <person name="Lee S."/>
            <person name="Bess C."/>
            <person name="Blankenburg K."/>
            <person name="Forbes L."/>
            <person name="Fu Q."/>
            <person name="Gubbala S."/>
            <person name="Hirani K."/>
            <person name="Jayaseelan J.C."/>
            <person name="Lara F."/>
            <person name="Munidasa M."/>
            <person name="Palculict T."/>
            <person name="Patil S."/>
            <person name="Pu L.-L."/>
            <person name="Saada N."/>
            <person name="Tang L."/>
            <person name="Weissenberger G."/>
            <person name="Zhu Y."/>
            <person name="Hemphill L."/>
            <person name="Shang Y."/>
            <person name="Youmans B."/>
            <person name="Ayvaz T."/>
            <person name="Ross M."/>
            <person name="Santibanez J."/>
            <person name="Aqrawi P."/>
            <person name="Gross S."/>
            <person name="Joshi V."/>
            <person name="Fowler G."/>
            <person name="Nazareth L."/>
            <person name="Reid J."/>
            <person name="Worley K."/>
            <person name="Petrosino J."/>
            <person name="Highlander S."/>
            <person name="Gibbs R."/>
        </authorList>
    </citation>
    <scope>NUCLEOTIDE SEQUENCE [LARGE SCALE GENOMIC DNA]</scope>
    <source>
        <strain evidence="1 2">ATCC BAA-1640</strain>
    </source>
</reference>
<dbReference type="InterPro" id="IPR056510">
    <property type="entry name" value="WapI"/>
</dbReference>
<proteinExistence type="predicted"/>
<comment type="caution">
    <text evidence="1">The sequence shown here is derived from an EMBL/GenBank/DDBJ whole genome shotgun (WGS) entry which is preliminary data.</text>
</comment>
<dbReference type="STRING" id="862517.HMPREF9225_1788"/>
<dbReference type="RefSeq" id="WP_008902563.1">
    <property type="nucleotide sequence ID" value="NZ_GL397071.1"/>
</dbReference>
<dbReference type="HOGENOM" id="CLU_1676203_0_0_9"/>
<protein>
    <submittedName>
        <fullName evidence="1">Uncharacterized protein</fullName>
    </submittedName>
</protein>
<dbReference type="EMBL" id="AEEH01000050">
    <property type="protein sequence ID" value="EFM24652.1"/>
    <property type="molecule type" value="Genomic_DNA"/>
</dbReference>
<evidence type="ECO:0000313" key="2">
    <source>
        <dbReference type="Proteomes" id="UP000003280"/>
    </source>
</evidence>
<gene>
    <name evidence="1" type="ORF">HMPREF9225_1788</name>
</gene>
<name>E0NNP9_9FIRM</name>
<organism evidence="1 2">
    <name type="scientific">Peptoniphilus duerdenii ATCC BAA-1640</name>
    <dbReference type="NCBI Taxonomy" id="862517"/>
    <lineage>
        <taxon>Bacteria</taxon>
        <taxon>Bacillati</taxon>
        <taxon>Bacillota</taxon>
        <taxon>Tissierellia</taxon>
        <taxon>Tissierellales</taxon>
        <taxon>Peptoniphilaceae</taxon>
        <taxon>Peptoniphilus</taxon>
    </lineage>
</organism>
<dbReference type="Pfam" id="PF24716">
    <property type="entry name" value="WapI"/>
    <property type="match status" value="1"/>
</dbReference>
<dbReference type="eggNOG" id="ENOG50341TK">
    <property type="taxonomic scope" value="Bacteria"/>
</dbReference>
<sequence>MSFEINIRGIDVKLNIRNYQLDNREEFSDWCRCDFSLTSGDWLKYQVKDAELLLSSEVDDLEENFTLLLDNKLTDIIEKTCIEPDFCFILHPQKDLRQDPKYTYVAPGYEIEDIYLEWIIYFWNDGLTDNFLNLRFNRDEIMQLRDYLSDVRNSSFF</sequence>
<accession>E0NNP9</accession>
<dbReference type="AlphaFoldDB" id="E0NNP9"/>
<evidence type="ECO:0000313" key="1">
    <source>
        <dbReference type="EMBL" id="EFM24652.1"/>
    </source>
</evidence>
<keyword evidence="2" id="KW-1185">Reference proteome</keyword>